<dbReference type="Proteomes" id="UP000001307">
    <property type="component" value="Unassembled WGS sequence"/>
</dbReference>
<dbReference type="InParanoid" id="E4X5G0"/>
<keyword evidence="4" id="KW-1185">Reference proteome</keyword>
<keyword evidence="2" id="KW-0812">Transmembrane</keyword>
<evidence type="ECO:0000256" key="1">
    <source>
        <dbReference type="SAM" id="MobiDB-lite"/>
    </source>
</evidence>
<keyword evidence="2" id="KW-0472">Membrane</keyword>
<dbReference type="AlphaFoldDB" id="E4X5G0"/>
<evidence type="ECO:0000313" key="3">
    <source>
        <dbReference type="EMBL" id="CBY18529.1"/>
    </source>
</evidence>
<dbReference type="EMBL" id="FN653025">
    <property type="protein sequence ID" value="CBY18529.1"/>
    <property type="molecule type" value="Genomic_DNA"/>
</dbReference>
<feature type="transmembrane region" description="Helical" evidence="2">
    <location>
        <begin position="15"/>
        <end position="39"/>
    </location>
</feature>
<sequence length="336" mass="38308">MKKYTYSEIWHDPSVIMMLIFAGLVGILAIIFFVGYCICDRSDRRWTKRHQEKWNKMLDPLSRKERLQLAQEMNAMSQKPSRCGNVKNEVVELISENSSKCKCDEKNSDKDERRARINARRAAMKKQMNKIPDEVVPAVCGAVIDTSVMLTKTGYRVLRCVPPAINHIYSGAVTVHRHLNGDFSQQASAPPAHSVPARPESADKKGSKEKKNNSPEKSISENSQKNGGGWDNYVPNKEKNTTLPDKIEIQKCVYYDEKNKTHELEDLICKECFMADLRCSQTFKRPALPHRLPSPKYSNRKDCPLCSGPKKDEHEEYVCGGCLNLYDDINNMNYAT</sequence>
<evidence type="ECO:0000256" key="2">
    <source>
        <dbReference type="SAM" id="Phobius"/>
    </source>
</evidence>
<protein>
    <submittedName>
        <fullName evidence="3">Uncharacterized protein</fullName>
    </submittedName>
</protein>
<proteinExistence type="predicted"/>
<evidence type="ECO:0000313" key="4">
    <source>
        <dbReference type="Proteomes" id="UP000001307"/>
    </source>
</evidence>
<keyword evidence="2" id="KW-1133">Transmembrane helix</keyword>
<feature type="compositionally biased region" description="Basic and acidic residues" evidence="1">
    <location>
        <begin position="200"/>
        <end position="214"/>
    </location>
</feature>
<name>E4X5G0_OIKDI</name>
<dbReference type="OrthoDB" id="10588281at2759"/>
<accession>E4X5G0</accession>
<gene>
    <name evidence="3" type="ORF">GSOID_T00002395001</name>
</gene>
<reference evidence="3" key="1">
    <citation type="journal article" date="2010" name="Science">
        <title>Plasticity of animal genome architecture unmasked by rapid evolution of a pelagic tunicate.</title>
        <authorList>
            <person name="Denoeud F."/>
            <person name="Henriet S."/>
            <person name="Mungpakdee S."/>
            <person name="Aury J.M."/>
            <person name="Da Silva C."/>
            <person name="Brinkmann H."/>
            <person name="Mikhaleva J."/>
            <person name="Olsen L.C."/>
            <person name="Jubin C."/>
            <person name="Canestro C."/>
            <person name="Bouquet J.M."/>
            <person name="Danks G."/>
            <person name="Poulain J."/>
            <person name="Campsteijn C."/>
            <person name="Adamski M."/>
            <person name="Cross I."/>
            <person name="Yadetie F."/>
            <person name="Muffato M."/>
            <person name="Louis A."/>
            <person name="Butcher S."/>
            <person name="Tsagkogeorga G."/>
            <person name="Konrad A."/>
            <person name="Singh S."/>
            <person name="Jensen M.F."/>
            <person name="Cong E.H."/>
            <person name="Eikeseth-Otteraa H."/>
            <person name="Noel B."/>
            <person name="Anthouard V."/>
            <person name="Porcel B.M."/>
            <person name="Kachouri-Lafond R."/>
            <person name="Nishino A."/>
            <person name="Ugolini M."/>
            <person name="Chourrout P."/>
            <person name="Nishida H."/>
            <person name="Aasland R."/>
            <person name="Huzurbazar S."/>
            <person name="Westhof E."/>
            <person name="Delsuc F."/>
            <person name="Lehrach H."/>
            <person name="Reinhardt R."/>
            <person name="Weissenbach J."/>
            <person name="Roy S.W."/>
            <person name="Artiguenave F."/>
            <person name="Postlethwait J.H."/>
            <person name="Manak J.R."/>
            <person name="Thompson E.M."/>
            <person name="Jaillon O."/>
            <person name="Du Pasquier L."/>
            <person name="Boudinot P."/>
            <person name="Liberles D.A."/>
            <person name="Volff J.N."/>
            <person name="Philippe H."/>
            <person name="Lenhard B."/>
            <person name="Roest Crollius H."/>
            <person name="Wincker P."/>
            <person name="Chourrout D."/>
        </authorList>
    </citation>
    <scope>NUCLEOTIDE SEQUENCE [LARGE SCALE GENOMIC DNA]</scope>
</reference>
<feature type="region of interest" description="Disordered" evidence="1">
    <location>
        <begin position="183"/>
        <end position="239"/>
    </location>
</feature>
<organism evidence="3">
    <name type="scientific">Oikopleura dioica</name>
    <name type="common">Tunicate</name>
    <dbReference type="NCBI Taxonomy" id="34765"/>
    <lineage>
        <taxon>Eukaryota</taxon>
        <taxon>Metazoa</taxon>
        <taxon>Chordata</taxon>
        <taxon>Tunicata</taxon>
        <taxon>Appendicularia</taxon>
        <taxon>Copelata</taxon>
        <taxon>Oikopleuridae</taxon>
        <taxon>Oikopleura</taxon>
    </lineage>
</organism>